<name>A0A1M5TV94_9FIRM</name>
<organism evidence="11 12">
    <name type="scientific">Sporanaerobacter acetigenes DSM 13106</name>
    <dbReference type="NCBI Taxonomy" id="1123281"/>
    <lineage>
        <taxon>Bacteria</taxon>
        <taxon>Bacillati</taxon>
        <taxon>Bacillota</taxon>
        <taxon>Tissierellia</taxon>
        <taxon>Tissierellales</taxon>
        <taxon>Sporanaerobacteraceae</taxon>
        <taxon>Sporanaerobacter</taxon>
    </lineage>
</organism>
<comment type="pathway">
    <text evidence="2 7">Metabolic intermediate biosynthesis; chorismate biosynthesis; chorismate from D-erythrose 4-phosphate and phosphoenolpyruvate: step 3/7.</text>
</comment>
<feature type="active site" description="Proton donor" evidence="7 8">
    <location>
        <position position="100"/>
    </location>
</feature>
<dbReference type="GO" id="GO:0009073">
    <property type="term" value="P:aromatic amino acid family biosynthetic process"/>
    <property type="evidence" value="ECO:0007669"/>
    <property type="project" value="UniProtKB-KW"/>
</dbReference>
<evidence type="ECO:0000256" key="8">
    <source>
        <dbReference type="PIRSR" id="PIRSR001399-1"/>
    </source>
</evidence>
<comment type="function">
    <text evidence="7">Catalyzes a trans-dehydration via an enolate intermediate.</text>
</comment>
<dbReference type="AlphaFoldDB" id="A0A1M5TV94"/>
<sequence>MKILVIHGPNLNILGYRSKKHYGDKTLDELNSMIVNKAHELKYEVDIFQSDYEGDILGKLHVALRGEYDGVIINAGAYTHYSIAIRDAIEALEVPVIEVHLSNIYGREDFRKTSVIAPVCSGQITGFGPYSYILALEVFKNLK</sequence>
<evidence type="ECO:0000256" key="6">
    <source>
        <dbReference type="ARBA" id="ARBA00023239"/>
    </source>
</evidence>
<dbReference type="PIRSF" id="PIRSF001399">
    <property type="entry name" value="DHquinase_II"/>
    <property type="match status" value="1"/>
</dbReference>
<gene>
    <name evidence="7" type="primary">aroQ</name>
    <name evidence="11" type="ORF">SAMN02745180_00439</name>
</gene>
<comment type="subunit">
    <text evidence="4 7">Homododecamer.</text>
</comment>
<feature type="binding site" evidence="7 9">
    <location>
        <position position="74"/>
    </location>
    <ligand>
        <name>substrate</name>
    </ligand>
</feature>
<dbReference type="Proteomes" id="UP000184389">
    <property type="component" value="Unassembled WGS sequence"/>
</dbReference>
<protein>
    <recommendedName>
        <fullName evidence="5 7">3-dehydroquinate dehydratase</fullName>
        <shortName evidence="7">3-dehydroquinase</shortName>
        <ecNumber evidence="5 7">4.2.1.10</ecNumber>
    </recommendedName>
    <alternativeName>
        <fullName evidence="7">Type II DHQase</fullName>
    </alternativeName>
</protein>
<evidence type="ECO:0000313" key="11">
    <source>
        <dbReference type="EMBL" id="SHH54608.1"/>
    </source>
</evidence>
<dbReference type="HAMAP" id="MF_00169">
    <property type="entry name" value="AroQ"/>
    <property type="match status" value="1"/>
</dbReference>
<evidence type="ECO:0000256" key="9">
    <source>
        <dbReference type="PIRSR" id="PIRSR001399-2"/>
    </source>
</evidence>
<keyword evidence="6 7" id="KW-0456">Lyase</keyword>
<dbReference type="CDD" id="cd00466">
    <property type="entry name" value="DHQase_II"/>
    <property type="match status" value="1"/>
</dbReference>
<dbReference type="NCBIfam" id="TIGR01088">
    <property type="entry name" value="aroQ"/>
    <property type="match status" value="1"/>
</dbReference>
<feature type="binding site" evidence="7 9">
    <location>
        <begin position="101"/>
        <end position="102"/>
    </location>
    <ligand>
        <name>substrate</name>
    </ligand>
</feature>
<comment type="similarity">
    <text evidence="3 7">Belongs to the type-II 3-dehydroquinase family.</text>
</comment>
<feature type="binding site" evidence="7 9">
    <location>
        <position position="87"/>
    </location>
    <ligand>
        <name>substrate</name>
    </ligand>
</feature>
<evidence type="ECO:0000313" key="12">
    <source>
        <dbReference type="Proteomes" id="UP000184389"/>
    </source>
</evidence>
<dbReference type="GO" id="GO:0008652">
    <property type="term" value="P:amino acid biosynthetic process"/>
    <property type="evidence" value="ECO:0007669"/>
    <property type="project" value="UniProtKB-KW"/>
</dbReference>
<feature type="binding site" evidence="7 9">
    <location>
        <position position="111"/>
    </location>
    <ligand>
        <name>substrate</name>
    </ligand>
</feature>
<dbReference type="Pfam" id="PF01220">
    <property type="entry name" value="DHquinase_II"/>
    <property type="match status" value="1"/>
</dbReference>
<dbReference type="PANTHER" id="PTHR21272:SF3">
    <property type="entry name" value="CATABOLIC 3-DEHYDROQUINASE"/>
    <property type="match status" value="1"/>
</dbReference>
<evidence type="ECO:0000256" key="4">
    <source>
        <dbReference type="ARBA" id="ARBA00011193"/>
    </source>
</evidence>
<dbReference type="UniPathway" id="UPA00053">
    <property type="reaction ID" value="UER00086"/>
</dbReference>
<dbReference type="GO" id="GO:0003855">
    <property type="term" value="F:3-dehydroquinate dehydratase activity"/>
    <property type="evidence" value="ECO:0007669"/>
    <property type="project" value="UniProtKB-UniRule"/>
</dbReference>
<dbReference type="GO" id="GO:0019631">
    <property type="term" value="P:quinate catabolic process"/>
    <property type="evidence" value="ECO:0007669"/>
    <property type="project" value="TreeGrafter"/>
</dbReference>
<reference evidence="11 12" key="1">
    <citation type="submission" date="2016-11" db="EMBL/GenBank/DDBJ databases">
        <authorList>
            <person name="Jaros S."/>
            <person name="Januszkiewicz K."/>
            <person name="Wedrychowicz H."/>
        </authorList>
    </citation>
    <scope>NUCLEOTIDE SEQUENCE [LARGE SCALE GENOMIC DNA]</scope>
    <source>
        <strain evidence="11 12">DSM 13106</strain>
    </source>
</reference>
<feature type="binding site" evidence="7 9">
    <location>
        <position position="80"/>
    </location>
    <ligand>
        <name>substrate</name>
    </ligand>
</feature>
<dbReference type="STRING" id="1123281.SAMN02745180_00439"/>
<keyword evidence="12" id="KW-1185">Reference proteome</keyword>
<feature type="site" description="Transition state stabilizer" evidence="7 10">
    <location>
        <position position="17"/>
    </location>
</feature>
<dbReference type="InterPro" id="IPR001874">
    <property type="entry name" value="DHquinase_II"/>
</dbReference>
<evidence type="ECO:0000256" key="1">
    <source>
        <dbReference type="ARBA" id="ARBA00001864"/>
    </source>
</evidence>
<accession>A0A1M5TV94</accession>
<dbReference type="EC" id="4.2.1.10" evidence="5 7"/>
<keyword evidence="7" id="KW-0028">Amino-acid biosynthesis</keyword>
<evidence type="ECO:0000256" key="10">
    <source>
        <dbReference type="PIRSR" id="PIRSR001399-3"/>
    </source>
</evidence>
<keyword evidence="7" id="KW-0057">Aromatic amino acid biosynthesis</keyword>
<proteinExistence type="inferred from homology"/>
<evidence type="ECO:0000256" key="5">
    <source>
        <dbReference type="ARBA" id="ARBA00012060"/>
    </source>
</evidence>
<feature type="active site" description="Proton acceptor" evidence="7 8">
    <location>
        <position position="22"/>
    </location>
</feature>
<dbReference type="EMBL" id="FQXR01000003">
    <property type="protein sequence ID" value="SHH54608.1"/>
    <property type="molecule type" value="Genomic_DNA"/>
</dbReference>
<evidence type="ECO:0000256" key="3">
    <source>
        <dbReference type="ARBA" id="ARBA00011037"/>
    </source>
</evidence>
<evidence type="ECO:0000256" key="7">
    <source>
        <dbReference type="HAMAP-Rule" id="MF_00169"/>
    </source>
</evidence>
<dbReference type="GO" id="GO:0009423">
    <property type="term" value="P:chorismate biosynthetic process"/>
    <property type="evidence" value="ECO:0007669"/>
    <property type="project" value="UniProtKB-UniRule"/>
</dbReference>
<comment type="catalytic activity">
    <reaction evidence="1 7">
        <text>3-dehydroquinate = 3-dehydroshikimate + H2O</text>
        <dbReference type="Rhea" id="RHEA:21096"/>
        <dbReference type="ChEBI" id="CHEBI:15377"/>
        <dbReference type="ChEBI" id="CHEBI:16630"/>
        <dbReference type="ChEBI" id="CHEBI:32364"/>
        <dbReference type="EC" id="4.2.1.10"/>
    </reaction>
</comment>
<dbReference type="SUPFAM" id="SSF52304">
    <property type="entry name" value="Type II 3-dehydroquinate dehydratase"/>
    <property type="match status" value="1"/>
</dbReference>
<dbReference type="NCBIfam" id="NF003807">
    <property type="entry name" value="PRK05395.1-4"/>
    <property type="match status" value="1"/>
</dbReference>
<evidence type="ECO:0000256" key="2">
    <source>
        <dbReference type="ARBA" id="ARBA00004902"/>
    </source>
</evidence>
<dbReference type="NCBIfam" id="NF003805">
    <property type="entry name" value="PRK05395.1-2"/>
    <property type="match status" value="1"/>
</dbReference>
<dbReference type="InterPro" id="IPR036441">
    <property type="entry name" value="DHquinase_II_sf"/>
</dbReference>
<dbReference type="Gene3D" id="3.40.50.9100">
    <property type="entry name" value="Dehydroquinase, class II"/>
    <property type="match status" value="1"/>
</dbReference>
<dbReference type="PANTHER" id="PTHR21272">
    <property type="entry name" value="CATABOLIC 3-DEHYDROQUINASE"/>
    <property type="match status" value="1"/>
</dbReference>
<dbReference type="OrthoDB" id="9790793at2"/>